<dbReference type="InterPro" id="IPR016166">
    <property type="entry name" value="FAD-bd_PCMH"/>
</dbReference>
<dbReference type="Proteomes" id="UP001595756">
    <property type="component" value="Unassembled WGS sequence"/>
</dbReference>
<evidence type="ECO:0000313" key="5">
    <source>
        <dbReference type="EMBL" id="MFC4299088.1"/>
    </source>
</evidence>
<name>A0ABV8S0A5_9BURK</name>
<dbReference type="EMBL" id="JBHSDY010000010">
    <property type="protein sequence ID" value="MFC4299088.1"/>
    <property type="molecule type" value="Genomic_DNA"/>
</dbReference>
<dbReference type="InterPro" id="IPR016164">
    <property type="entry name" value="FAD-linked_Oxase-like_C"/>
</dbReference>
<comment type="similarity">
    <text evidence="1">Belongs to the FAD-binding oxidoreductase/transferase type 4 family.</text>
</comment>
<dbReference type="InterPro" id="IPR016171">
    <property type="entry name" value="Vanillyl_alc_oxidase_C-sub2"/>
</dbReference>
<evidence type="ECO:0000313" key="6">
    <source>
        <dbReference type="Proteomes" id="UP001595756"/>
    </source>
</evidence>
<dbReference type="Gene3D" id="1.10.45.10">
    <property type="entry name" value="Vanillyl-alcohol Oxidase, Chain A, domain 4"/>
    <property type="match status" value="1"/>
</dbReference>
<dbReference type="InterPro" id="IPR006094">
    <property type="entry name" value="Oxid_FAD_bind_N"/>
</dbReference>
<dbReference type="Pfam" id="PF02913">
    <property type="entry name" value="FAD-oxidase_C"/>
    <property type="match status" value="1"/>
</dbReference>
<dbReference type="Pfam" id="PF01565">
    <property type="entry name" value="FAD_binding_4"/>
    <property type="match status" value="1"/>
</dbReference>
<feature type="domain" description="FAD-binding PCMH-type" evidence="4">
    <location>
        <begin position="49"/>
        <end position="227"/>
    </location>
</feature>
<evidence type="ECO:0000256" key="2">
    <source>
        <dbReference type="ARBA" id="ARBA00022630"/>
    </source>
</evidence>
<dbReference type="SUPFAM" id="SSF55103">
    <property type="entry name" value="FAD-linked oxidases, C-terminal domain"/>
    <property type="match status" value="1"/>
</dbReference>
<dbReference type="Gene3D" id="3.30.465.10">
    <property type="match status" value="1"/>
</dbReference>
<proteinExistence type="inferred from homology"/>
<dbReference type="InterPro" id="IPR004113">
    <property type="entry name" value="FAD-bd_oxidored_4_C"/>
</dbReference>
<evidence type="ECO:0000256" key="1">
    <source>
        <dbReference type="ARBA" id="ARBA00008000"/>
    </source>
</evidence>
<gene>
    <name evidence="5" type="ORF">ACFO0J_13660</name>
</gene>
<keyword evidence="3" id="KW-0274">FAD</keyword>
<dbReference type="PANTHER" id="PTHR46568:SF1">
    <property type="entry name" value="ALKYLDIHYDROXYACETONEPHOSPHATE SYNTHASE, PEROXISOMAL"/>
    <property type="match status" value="1"/>
</dbReference>
<protein>
    <submittedName>
        <fullName evidence="5">FAD-binding oxidoreductase</fullName>
    </submittedName>
</protein>
<organism evidence="5 6">
    <name type="scientific">Castellaniella hirudinis</name>
    <dbReference type="NCBI Taxonomy" id="1144617"/>
    <lineage>
        <taxon>Bacteria</taxon>
        <taxon>Pseudomonadati</taxon>
        <taxon>Pseudomonadota</taxon>
        <taxon>Betaproteobacteria</taxon>
        <taxon>Burkholderiales</taxon>
        <taxon>Alcaligenaceae</taxon>
        <taxon>Castellaniella</taxon>
    </lineage>
</organism>
<dbReference type="Gene3D" id="3.30.300.330">
    <property type="match status" value="1"/>
</dbReference>
<keyword evidence="6" id="KW-1185">Reference proteome</keyword>
<dbReference type="InterPro" id="IPR016169">
    <property type="entry name" value="FAD-bd_PCMH_sub2"/>
</dbReference>
<dbReference type="Gene3D" id="3.30.70.3450">
    <property type="match status" value="1"/>
</dbReference>
<dbReference type="RefSeq" id="WP_376813646.1">
    <property type="nucleotide sequence ID" value="NZ_JBHSDY010000010.1"/>
</dbReference>
<dbReference type="PANTHER" id="PTHR46568">
    <property type="entry name" value="ALKYLDIHYDROXYACETONEPHOSPHATE SYNTHASE, PEROXISOMAL"/>
    <property type="match status" value="1"/>
</dbReference>
<keyword evidence="2" id="KW-0285">Flavoprotein</keyword>
<evidence type="ECO:0000256" key="3">
    <source>
        <dbReference type="ARBA" id="ARBA00022827"/>
    </source>
</evidence>
<dbReference type="InterPro" id="IPR025650">
    <property type="entry name" value="Alkyl-DHAP_Synthase"/>
</dbReference>
<sequence>MSQAAIDSMASELARIVGADKVWSGAQAQQRYPGDKSWLTLVHAHHGKPLNQPQLVVAPHTVEQVSDIMRLASREGISVTPLGGGSGVQGAANANLGGLLLDLNGLNRVREIDEQSLTCTVECGMNVKVFDTELNKQGLTFTHDPASAEWASVGGAIAARGSGVLSSRYGNIQDHVLSLEVVMPDGSVVQLPSVPRHGVGPELGQLFIGSEGTLGIVTAARVKLQRQAKARRFSAYRFPDLAAGIAAGREIVTTGLRPAVIRLYDVKSAVLSLEKMAKAGIDGETMVLMIEGQHEALVEVESRICDEICRSHGGRMLESRVGAEWWANRYDMSHPPHVPQLPQIWMTMDAVADFRCIEALYTGVTQAIEHSIEPKWGLTVKTHLSHWYEWGAMIYSRVIVPKGPDTLDEAVDLHDRIVAAAVEASLVAGGVMNDHHGVGMRLAPHMARQFGPAGMSLLQGIKTGLDPQGILCPGKLGLSTGA</sequence>
<reference evidence="6" key="1">
    <citation type="journal article" date="2019" name="Int. J. Syst. Evol. Microbiol.">
        <title>The Global Catalogue of Microorganisms (GCM) 10K type strain sequencing project: providing services to taxonomists for standard genome sequencing and annotation.</title>
        <authorList>
            <consortium name="The Broad Institute Genomics Platform"/>
            <consortium name="The Broad Institute Genome Sequencing Center for Infectious Disease"/>
            <person name="Wu L."/>
            <person name="Ma J."/>
        </authorList>
    </citation>
    <scope>NUCLEOTIDE SEQUENCE [LARGE SCALE GENOMIC DNA]</scope>
    <source>
        <strain evidence="6">CGMCC 1.19029</strain>
    </source>
</reference>
<comment type="caution">
    <text evidence="5">The sequence shown here is derived from an EMBL/GenBank/DDBJ whole genome shotgun (WGS) entry which is preliminary data.</text>
</comment>
<evidence type="ECO:0000259" key="4">
    <source>
        <dbReference type="PROSITE" id="PS51387"/>
    </source>
</evidence>
<dbReference type="SUPFAM" id="SSF56176">
    <property type="entry name" value="FAD-binding/transporter-associated domain-like"/>
    <property type="match status" value="1"/>
</dbReference>
<accession>A0ABV8S0A5</accession>
<dbReference type="InterPro" id="IPR036318">
    <property type="entry name" value="FAD-bd_PCMH-like_sf"/>
</dbReference>
<dbReference type="PROSITE" id="PS51387">
    <property type="entry name" value="FAD_PCMH"/>
    <property type="match status" value="1"/>
</dbReference>